<dbReference type="SUPFAM" id="SSF52949">
    <property type="entry name" value="Macro domain-like"/>
    <property type="match status" value="1"/>
</dbReference>
<evidence type="ECO:0000313" key="1">
    <source>
        <dbReference type="EMBL" id="BCR35703.1"/>
    </source>
</evidence>
<dbReference type="AlphaFoldDB" id="A0A7U9TGK6"/>
<evidence type="ECO:0000313" key="2">
    <source>
        <dbReference type="Proteomes" id="UP000620133"/>
    </source>
</evidence>
<dbReference type="EMBL" id="AP024412">
    <property type="protein sequence ID" value="BCR35703.1"/>
    <property type="molecule type" value="Genomic_DNA"/>
</dbReference>
<reference evidence="1" key="1">
    <citation type="submission" date="2021-01" db="EMBL/GenBank/DDBJ databases">
        <title>Draft genome sequence of Acholeplasmataceae bacterium strain Mahy22.</title>
        <authorList>
            <person name="Watanabe M."/>
            <person name="Kojima H."/>
            <person name="Fukui M."/>
        </authorList>
    </citation>
    <scope>NUCLEOTIDE SEQUENCE</scope>
    <source>
        <strain evidence="1">Mahy22</strain>
    </source>
</reference>
<evidence type="ECO:0008006" key="3">
    <source>
        <dbReference type="Google" id="ProtNLM"/>
    </source>
</evidence>
<dbReference type="Proteomes" id="UP000620133">
    <property type="component" value="Chromosome"/>
</dbReference>
<proteinExistence type="predicted"/>
<gene>
    <name evidence="1" type="ORF">MPAN_005960</name>
</gene>
<organism evidence="1 2">
    <name type="scientific">Mariniplasma anaerobium</name>
    <dbReference type="NCBI Taxonomy" id="2735436"/>
    <lineage>
        <taxon>Bacteria</taxon>
        <taxon>Bacillati</taxon>
        <taxon>Mycoplasmatota</taxon>
        <taxon>Mollicutes</taxon>
        <taxon>Acholeplasmatales</taxon>
        <taxon>Acholeplasmataceae</taxon>
        <taxon>Mariniplasma</taxon>
    </lineage>
</organism>
<dbReference type="InterPro" id="IPR043472">
    <property type="entry name" value="Macro_dom-like"/>
</dbReference>
<sequence length="52" mass="5872">MSFQIIRRDITIIKVDAIVNSVNDNIAIGMVLILQFTKLKLGSFCSSRPFMI</sequence>
<protein>
    <recommendedName>
        <fullName evidence="3">Macro domain-containing protein</fullName>
    </recommendedName>
</protein>
<name>A0A7U9TGK6_9MOLU</name>
<dbReference type="KEGG" id="manr:MPAN_005960"/>
<accession>A0A7U9TGK6</accession>
<keyword evidence="2" id="KW-1185">Reference proteome</keyword>